<protein>
    <recommendedName>
        <fullName evidence="4">Glycosyltransferase RgtA/B/C/D-like domain-containing protein</fullName>
    </recommendedName>
</protein>
<name>A0ABT6FJM8_9BACT</name>
<dbReference type="RefSeq" id="WP_277863836.1">
    <property type="nucleotide sequence ID" value="NZ_JARRAG010000002.1"/>
</dbReference>
<feature type="transmembrane region" description="Helical" evidence="1">
    <location>
        <begin position="169"/>
        <end position="187"/>
    </location>
</feature>
<keyword evidence="1" id="KW-0812">Transmembrane</keyword>
<evidence type="ECO:0000256" key="1">
    <source>
        <dbReference type="SAM" id="Phobius"/>
    </source>
</evidence>
<organism evidence="2 3">
    <name type="scientific">Paludisphaera mucosa</name>
    <dbReference type="NCBI Taxonomy" id="3030827"/>
    <lineage>
        <taxon>Bacteria</taxon>
        <taxon>Pseudomonadati</taxon>
        <taxon>Planctomycetota</taxon>
        <taxon>Planctomycetia</taxon>
        <taxon>Isosphaerales</taxon>
        <taxon>Isosphaeraceae</taxon>
        <taxon>Paludisphaera</taxon>
    </lineage>
</organism>
<keyword evidence="3" id="KW-1185">Reference proteome</keyword>
<feature type="transmembrane region" description="Helical" evidence="1">
    <location>
        <begin position="108"/>
        <end position="127"/>
    </location>
</feature>
<feature type="transmembrane region" description="Helical" evidence="1">
    <location>
        <begin position="278"/>
        <end position="296"/>
    </location>
</feature>
<gene>
    <name evidence="2" type="ORF">PZE19_27665</name>
</gene>
<reference evidence="2 3" key="1">
    <citation type="submission" date="2023-03" db="EMBL/GenBank/DDBJ databases">
        <title>Paludisphaera mucosa sp. nov. a novel planctomycete from northern fen.</title>
        <authorList>
            <person name="Ivanova A."/>
        </authorList>
    </citation>
    <scope>NUCLEOTIDE SEQUENCE [LARGE SCALE GENOMIC DNA]</scope>
    <source>
        <strain evidence="2 3">Pla2</strain>
    </source>
</reference>
<evidence type="ECO:0008006" key="4">
    <source>
        <dbReference type="Google" id="ProtNLM"/>
    </source>
</evidence>
<evidence type="ECO:0000313" key="2">
    <source>
        <dbReference type="EMBL" id="MDG3007558.1"/>
    </source>
</evidence>
<dbReference type="EMBL" id="JARRAG010000002">
    <property type="protein sequence ID" value="MDG3007558.1"/>
    <property type="molecule type" value="Genomic_DNA"/>
</dbReference>
<feature type="transmembrane region" description="Helical" evidence="1">
    <location>
        <begin position="139"/>
        <end position="162"/>
    </location>
</feature>
<feature type="transmembrane region" description="Helical" evidence="1">
    <location>
        <begin position="308"/>
        <end position="329"/>
    </location>
</feature>
<keyword evidence="1" id="KW-0472">Membrane</keyword>
<accession>A0ABT6FJM8</accession>
<comment type="caution">
    <text evidence="2">The sequence shown here is derived from an EMBL/GenBank/DDBJ whole genome shotgun (WGS) entry which is preliminary data.</text>
</comment>
<sequence length="515" mass="54565">MQASRRRPARWALAAILLLPAAASLCVLGVRIATVAGPAGPLSTTTSGESVQLLNMLKVQRGLPLYDRPTEPPFYPVALYNAGFYAAYAWATAWLAPAIVDLTRGARLFSLALACLGLGATLAYGLVDLRRRGPGEASPMLAPAMVLAALATAFGGLPGWWVLSIRPDIGAAALGAVGLALAFTIGPRRELTAGLAAGAAMAVAWSFKQSCVLVFGGLLLAAMYQRRWRFLAGLVPPVVATIAGLHLLLGPEYRYNTVFATSLAGFDVQNVTTLSAHLAIKGILPLAVSILALATMRGAAWLRPDERIALAACAATTLFGGLAACLRNGSAMNYFFEFNAVAGFLAVILARRLVEAVATSERSARPALAALAVAVACASAQDVLRLAAPARFDLVQARFDVDRKAELDRVRTMLREADGPVYCQPALSGLSLDLPFPVYTFDDEPFFHRPAALRGLLKGPGVQGQMAAHHFRMMVVEAESDGLAGIVRDAGYVEQPGWTHLRVFTLPPPPMTARR</sequence>
<feature type="transmembrane region" description="Helical" evidence="1">
    <location>
        <begin position="193"/>
        <end position="221"/>
    </location>
</feature>
<dbReference type="Proteomes" id="UP001216907">
    <property type="component" value="Unassembled WGS sequence"/>
</dbReference>
<evidence type="ECO:0000313" key="3">
    <source>
        <dbReference type="Proteomes" id="UP001216907"/>
    </source>
</evidence>
<proteinExistence type="predicted"/>
<feature type="transmembrane region" description="Helical" evidence="1">
    <location>
        <begin position="228"/>
        <end position="249"/>
    </location>
</feature>
<feature type="transmembrane region" description="Helical" evidence="1">
    <location>
        <begin position="72"/>
        <end position="96"/>
    </location>
</feature>
<keyword evidence="1" id="KW-1133">Transmembrane helix</keyword>